<protein>
    <submittedName>
        <fullName evidence="2">PorT family protein</fullName>
    </submittedName>
</protein>
<accession>A0ABS8PVZ7</accession>
<dbReference type="Proteomes" id="UP001199816">
    <property type="component" value="Unassembled WGS sequence"/>
</dbReference>
<organism evidence="2 3">
    <name type="scientific">Niabella pedocola</name>
    <dbReference type="NCBI Taxonomy" id="1752077"/>
    <lineage>
        <taxon>Bacteria</taxon>
        <taxon>Pseudomonadati</taxon>
        <taxon>Bacteroidota</taxon>
        <taxon>Chitinophagia</taxon>
        <taxon>Chitinophagales</taxon>
        <taxon>Chitinophagaceae</taxon>
        <taxon>Niabella</taxon>
    </lineage>
</organism>
<dbReference type="EMBL" id="JAJNEC010000006">
    <property type="protein sequence ID" value="MCD2425246.1"/>
    <property type="molecule type" value="Genomic_DNA"/>
</dbReference>
<evidence type="ECO:0000313" key="3">
    <source>
        <dbReference type="Proteomes" id="UP001199816"/>
    </source>
</evidence>
<sequence length="291" mass="32495">MKTIRIIVWTILMAPFCLQAQDKKGADTTEISVKIITSKKDSVIITGNGQPWVKASRVKNVTTSWFSIDLGFANFVDNTLYTDAATQAFAPGATDSWLDLRSGKSVNVNIWLLSQKINMVRHVLNLKYSLGLELNNYRFKNPVRLNPRPATDAAIPAVVYLDEAPGRTYKKSKLAADYLTLPVMLNVSFPVKNRKVVEVNRKNVRIKASKEFGFSAGISAGYLYSARNKYINSDEGKHKFKDDFSLNPWKISYVGEVNLGYLGVYGSFATKSMFKRGLDLTPYTVGVRVGL</sequence>
<keyword evidence="1" id="KW-0732">Signal</keyword>
<feature type="signal peptide" evidence="1">
    <location>
        <begin position="1"/>
        <end position="20"/>
    </location>
</feature>
<name>A0ABS8PVZ7_9BACT</name>
<dbReference type="RefSeq" id="WP_231007684.1">
    <property type="nucleotide sequence ID" value="NZ_JAJNEC010000006.1"/>
</dbReference>
<reference evidence="2 3" key="1">
    <citation type="submission" date="2021-11" db="EMBL/GenBank/DDBJ databases">
        <title>Genomic of Niabella pedocola.</title>
        <authorList>
            <person name="Wu T."/>
        </authorList>
    </citation>
    <scope>NUCLEOTIDE SEQUENCE [LARGE SCALE GENOMIC DNA]</scope>
    <source>
        <strain evidence="2 3">JCM 31011</strain>
    </source>
</reference>
<comment type="caution">
    <text evidence="2">The sequence shown here is derived from an EMBL/GenBank/DDBJ whole genome shotgun (WGS) entry which is preliminary data.</text>
</comment>
<feature type="chain" id="PRO_5047253082" evidence="1">
    <location>
        <begin position="21"/>
        <end position="291"/>
    </location>
</feature>
<gene>
    <name evidence="2" type="ORF">LQ567_20840</name>
</gene>
<keyword evidence="3" id="KW-1185">Reference proteome</keyword>
<evidence type="ECO:0000313" key="2">
    <source>
        <dbReference type="EMBL" id="MCD2425246.1"/>
    </source>
</evidence>
<evidence type="ECO:0000256" key="1">
    <source>
        <dbReference type="SAM" id="SignalP"/>
    </source>
</evidence>
<proteinExistence type="predicted"/>